<dbReference type="AlphaFoldDB" id="A0A2M7RJ22"/>
<evidence type="ECO:0000256" key="7">
    <source>
        <dbReference type="ARBA" id="ARBA00022763"/>
    </source>
</evidence>
<dbReference type="Proteomes" id="UP000230779">
    <property type="component" value="Unassembled WGS sequence"/>
</dbReference>
<gene>
    <name evidence="13" type="ORF">COY66_03140</name>
</gene>
<dbReference type="NCBIfam" id="TIGR00758">
    <property type="entry name" value="UDG_fam4"/>
    <property type="match status" value="1"/>
</dbReference>
<evidence type="ECO:0000313" key="14">
    <source>
        <dbReference type="Proteomes" id="UP000230779"/>
    </source>
</evidence>
<dbReference type="SUPFAM" id="SSF52141">
    <property type="entry name" value="Uracil-DNA glycosylase-like"/>
    <property type="match status" value="1"/>
</dbReference>
<dbReference type="GO" id="GO:0046872">
    <property type="term" value="F:metal ion binding"/>
    <property type="evidence" value="ECO:0007669"/>
    <property type="project" value="UniProtKB-KW"/>
</dbReference>
<proteinExistence type="inferred from homology"/>
<keyword evidence="7" id="KW-0227">DNA damage</keyword>
<keyword evidence="11" id="KW-0234">DNA repair</keyword>
<evidence type="ECO:0000256" key="5">
    <source>
        <dbReference type="ARBA" id="ARBA00022485"/>
    </source>
</evidence>
<dbReference type="Pfam" id="PF03167">
    <property type="entry name" value="UDG"/>
    <property type="match status" value="1"/>
</dbReference>
<protein>
    <recommendedName>
        <fullName evidence="4">Type-4 uracil-DNA glycosylase</fullName>
        <ecNumber evidence="3">3.2.2.27</ecNumber>
    </recommendedName>
</protein>
<reference evidence="13 14" key="1">
    <citation type="submission" date="2017-09" db="EMBL/GenBank/DDBJ databases">
        <title>Depth-based differentiation of microbial function through sediment-hosted aquifers and enrichment of novel symbionts in the deep terrestrial subsurface.</title>
        <authorList>
            <person name="Probst A.J."/>
            <person name="Ladd B."/>
            <person name="Jarett J.K."/>
            <person name="Geller-Mcgrath D.E."/>
            <person name="Sieber C.M."/>
            <person name="Emerson J.B."/>
            <person name="Anantharaman K."/>
            <person name="Thomas B.C."/>
            <person name="Malmstrom R."/>
            <person name="Stieglmeier M."/>
            <person name="Klingl A."/>
            <person name="Woyke T."/>
            <person name="Ryan C.M."/>
            <person name="Banfield J.F."/>
        </authorList>
    </citation>
    <scope>NUCLEOTIDE SEQUENCE [LARGE SCALE GENOMIC DNA]</scope>
    <source>
        <strain evidence="13">CG_4_10_14_0_8_um_filter_42_10</strain>
    </source>
</reference>
<evidence type="ECO:0000256" key="4">
    <source>
        <dbReference type="ARBA" id="ARBA00019403"/>
    </source>
</evidence>
<dbReference type="SMART" id="SM00987">
    <property type="entry name" value="UreE_C"/>
    <property type="match status" value="1"/>
</dbReference>
<evidence type="ECO:0000256" key="8">
    <source>
        <dbReference type="ARBA" id="ARBA00022801"/>
    </source>
</evidence>
<dbReference type="SMART" id="SM00986">
    <property type="entry name" value="UDG"/>
    <property type="match status" value="1"/>
</dbReference>
<evidence type="ECO:0000256" key="11">
    <source>
        <dbReference type="ARBA" id="ARBA00023204"/>
    </source>
</evidence>
<dbReference type="InterPro" id="IPR051536">
    <property type="entry name" value="UDG_Type-4/5"/>
</dbReference>
<keyword evidence="8" id="KW-0378">Hydrolase</keyword>
<dbReference type="EMBL" id="PFMD01000029">
    <property type="protein sequence ID" value="PIY96755.1"/>
    <property type="molecule type" value="Genomic_DNA"/>
</dbReference>
<dbReference type="GO" id="GO:0004844">
    <property type="term" value="F:uracil DNA N-glycosylase activity"/>
    <property type="evidence" value="ECO:0007669"/>
    <property type="project" value="UniProtKB-EC"/>
</dbReference>
<comment type="catalytic activity">
    <reaction evidence="1">
        <text>Hydrolyzes single-stranded DNA or mismatched double-stranded DNA and polynucleotides, releasing free uracil.</text>
        <dbReference type="EC" id="3.2.2.27"/>
    </reaction>
</comment>
<organism evidence="13 14">
    <name type="scientific">Candidatus Kerfeldbacteria bacterium CG_4_10_14_0_8_um_filter_42_10</name>
    <dbReference type="NCBI Taxonomy" id="2014248"/>
    <lineage>
        <taxon>Bacteria</taxon>
        <taxon>Candidatus Kerfeldiibacteriota</taxon>
    </lineage>
</organism>
<keyword evidence="5" id="KW-0004">4Fe-4S</keyword>
<evidence type="ECO:0000256" key="6">
    <source>
        <dbReference type="ARBA" id="ARBA00022723"/>
    </source>
</evidence>
<evidence type="ECO:0000313" key="13">
    <source>
        <dbReference type="EMBL" id="PIY96755.1"/>
    </source>
</evidence>
<dbReference type="PANTHER" id="PTHR33693">
    <property type="entry name" value="TYPE-5 URACIL-DNA GLYCOSYLASE"/>
    <property type="match status" value="1"/>
</dbReference>
<dbReference type="EC" id="3.2.2.27" evidence="3"/>
<evidence type="ECO:0000256" key="3">
    <source>
        <dbReference type="ARBA" id="ARBA00012030"/>
    </source>
</evidence>
<evidence type="ECO:0000256" key="10">
    <source>
        <dbReference type="ARBA" id="ARBA00023014"/>
    </source>
</evidence>
<dbReference type="InterPro" id="IPR005122">
    <property type="entry name" value="Uracil-DNA_glycosylase-like"/>
</dbReference>
<keyword evidence="6" id="KW-0479">Metal-binding</keyword>
<evidence type="ECO:0000259" key="12">
    <source>
        <dbReference type="SMART" id="SM00986"/>
    </source>
</evidence>
<dbReference type="PANTHER" id="PTHR33693:SF1">
    <property type="entry name" value="TYPE-4 URACIL-DNA GLYCOSYLASE"/>
    <property type="match status" value="1"/>
</dbReference>
<keyword evidence="10" id="KW-0411">Iron-sulfur</keyword>
<dbReference type="Gene3D" id="3.40.470.10">
    <property type="entry name" value="Uracil-DNA glycosylase-like domain"/>
    <property type="match status" value="1"/>
</dbReference>
<dbReference type="GO" id="GO:0006281">
    <property type="term" value="P:DNA repair"/>
    <property type="evidence" value="ECO:0007669"/>
    <property type="project" value="UniProtKB-KW"/>
</dbReference>
<comment type="similarity">
    <text evidence="2">Belongs to the uracil-DNA glycosylase (UDG) superfamily. Type 4 (UDGa) family.</text>
</comment>
<sequence>MDNLETISQEISRCQKCVLAEKRTNAVPGDGNSNAEIMFIGEGPGEQEDLQGKPFVGQAGKFLEEMLETIGLKRKDVFITNLVKCRPPSNRDPFPDEIEVCVKNYLERQIKLIKPRLIITLGRHAMERFIPGRKISQIHGQPKRLVNHETGEKQIYLPLYHPAAALYHGSLRETLIRDFKKIPKILEKVNQLK</sequence>
<comment type="caution">
    <text evidence="13">The sequence shown here is derived from an EMBL/GenBank/DDBJ whole genome shotgun (WGS) entry which is preliminary data.</text>
</comment>
<name>A0A2M7RJ22_9BACT</name>
<feature type="domain" description="Uracil-DNA glycosylase-like" evidence="12">
    <location>
        <begin position="28"/>
        <end position="180"/>
    </location>
</feature>
<evidence type="ECO:0000256" key="1">
    <source>
        <dbReference type="ARBA" id="ARBA00001400"/>
    </source>
</evidence>
<evidence type="ECO:0000256" key="9">
    <source>
        <dbReference type="ARBA" id="ARBA00023004"/>
    </source>
</evidence>
<keyword evidence="9" id="KW-0408">Iron</keyword>
<dbReference type="InterPro" id="IPR036895">
    <property type="entry name" value="Uracil-DNA_glycosylase-like_sf"/>
</dbReference>
<evidence type="ECO:0000256" key="2">
    <source>
        <dbReference type="ARBA" id="ARBA00006521"/>
    </source>
</evidence>
<dbReference type="GO" id="GO:0051539">
    <property type="term" value="F:4 iron, 4 sulfur cluster binding"/>
    <property type="evidence" value="ECO:0007669"/>
    <property type="project" value="UniProtKB-KW"/>
</dbReference>
<dbReference type="InterPro" id="IPR005273">
    <property type="entry name" value="Ura-DNA_glyco_family4"/>
</dbReference>
<dbReference type="CDD" id="cd10030">
    <property type="entry name" value="UDG-F4_TTUDGA_SPO1dp_like"/>
    <property type="match status" value="1"/>
</dbReference>
<accession>A0A2M7RJ22</accession>